<proteinExistence type="predicted"/>
<comment type="caution">
    <text evidence="1">The sequence shown here is derived from an EMBL/GenBank/DDBJ whole genome shotgun (WGS) entry which is preliminary data.</text>
</comment>
<accession>A0ACC2AUS7</accession>
<dbReference type="EMBL" id="CM055110">
    <property type="protein sequence ID" value="KAJ7521299.1"/>
    <property type="molecule type" value="Genomic_DNA"/>
</dbReference>
<gene>
    <name evidence="1" type="ORF">O6H91_19G046700</name>
</gene>
<organism evidence="1 2">
    <name type="scientific">Diphasiastrum complanatum</name>
    <name type="common">Issler's clubmoss</name>
    <name type="synonym">Lycopodium complanatum</name>
    <dbReference type="NCBI Taxonomy" id="34168"/>
    <lineage>
        <taxon>Eukaryota</taxon>
        <taxon>Viridiplantae</taxon>
        <taxon>Streptophyta</taxon>
        <taxon>Embryophyta</taxon>
        <taxon>Tracheophyta</taxon>
        <taxon>Lycopodiopsida</taxon>
        <taxon>Lycopodiales</taxon>
        <taxon>Lycopodiaceae</taxon>
        <taxon>Lycopodioideae</taxon>
        <taxon>Diphasiastrum</taxon>
    </lineage>
</organism>
<evidence type="ECO:0000313" key="2">
    <source>
        <dbReference type="Proteomes" id="UP001162992"/>
    </source>
</evidence>
<reference evidence="2" key="1">
    <citation type="journal article" date="2024" name="Proc. Natl. Acad. Sci. U.S.A.">
        <title>Extraordinary preservation of gene collinearity over three hundred million years revealed in homosporous lycophytes.</title>
        <authorList>
            <person name="Li C."/>
            <person name="Wickell D."/>
            <person name="Kuo L.Y."/>
            <person name="Chen X."/>
            <person name="Nie B."/>
            <person name="Liao X."/>
            <person name="Peng D."/>
            <person name="Ji J."/>
            <person name="Jenkins J."/>
            <person name="Williams M."/>
            <person name="Shu S."/>
            <person name="Plott C."/>
            <person name="Barry K."/>
            <person name="Rajasekar S."/>
            <person name="Grimwood J."/>
            <person name="Han X."/>
            <person name="Sun S."/>
            <person name="Hou Z."/>
            <person name="He W."/>
            <person name="Dai G."/>
            <person name="Sun C."/>
            <person name="Schmutz J."/>
            <person name="Leebens-Mack J.H."/>
            <person name="Li F.W."/>
            <person name="Wang L."/>
        </authorList>
    </citation>
    <scope>NUCLEOTIDE SEQUENCE [LARGE SCALE GENOMIC DNA]</scope>
    <source>
        <strain evidence="2">cv. PW_Plant_1</strain>
    </source>
</reference>
<evidence type="ECO:0000313" key="1">
    <source>
        <dbReference type="EMBL" id="KAJ7521299.1"/>
    </source>
</evidence>
<dbReference type="Proteomes" id="UP001162992">
    <property type="component" value="Chromosome 19"/>
</dbReference>
<name>A0ACC2AUS7_DIPCM</name>
<sequence>MKHRIADSTKRDMEVLMLVSLIVGPMLLVLALLLQQMQRSSSGRKSRIPKGNNWTLPFFGETFNFLKDPHNFHLKHIARFGETFYASLFGENCIVVTTPEASKWVLQTAQQSFRPGYPRSATTIVDPTETIYQPKFHARMRKIVGSTLNPDALQHYVKYIDSVARISLTNWESNRIVNLYDEMKKYTFYVALKIICSLDPGSELEEMALNMEKVKDGFFSLHIDLPWTRYHSALKARDALYKSFKKIIDRRRKESRRYNDILEDLMFSDEPGQKFTDAQLQALVLSLLFAGYETTSAQLVWTMKRLHENPDILESVKAEHDAIRKGKLREDSLNWEDIKEMKLTLRVIYETMRTSHLDVFIPREPLQDLEYDGFLFPKGWKIHASISAFHLNPKIFPDPYKFDPSRFEDGGPPPNTYMPFGNGNRRCLGSEVAKTQMLISIHHILSNYRWEAVGPDRGIQWWAVAIPKGGYPIKVQPR</sequence>
<protein>
    <submittedName>
        <fullName evidence="1">Uncharacterized protein</fullName>
    </submittedName>
</protein>
<keyword evidence="2" id="KW-1185">Reference proteome</keyword>